<protein>
    <submittedName>
        <fullName evidence="2">Uncharacterized protein</fullName>
    </submittedName>
</protein>
<feature type="compositionally biased region" description="Pro residues" evidence="1">
    <location>
        <begin position="21"/>
        <end position="30"/>
    </location>
</feature>
<evidence type="ECO:0000313" key="2">
    <source>
        <dbReference type="EMBL" id="MCI71528.1"/>
    </source>
</evidence>
<feature type="non-terminal residue" evidence="2">
    <location>
        <position position="1"/>
    </location>
</feature>
<dbReference type="Proteomes" id="UP000265520">
    <property type="component" value="Unassembled WGS sequence"/>
</dbReference>
<feature type="compositionally biased region" description="Basic and acidic residues" evidence="1">
    <location>
        <begin position="1"/>
        <end position="20"/>
    </location>
</feature>
<dbReference type="EMBL" id="LXQA010797889">
    <property type="protein sequence ID" value="MCI71528.1"/>
    <property type="molecule type" value="Genomic_DNA"/>
</dbReference>
<dbReference type="AlphaFoldDB" id="A0A392UET6"/>
<name>A0A392UET6_9FABA</name>
<sequence length="44" mass="4837">GHLGDQVKADADADHADHVDPPPVGVPSPVPTVRTWWRMDPCFF</sequence>
<keyword evidence="3" id="KW-1185">Reference proteome</keyword>
<feature type="region of interest" description="Disordered" evidence="1">
    <location>
        <begin position="1"/>
        <end position="31"/>
    </location>
</feature>
<accession>A0A392UET6</accession>
<evidence type="ECO:0000313" key="3">
    <source>
        <dbReference type="Proteomes" id="UP000265520"/>
    </source>
</evidence>
<evidence type="ECO:0000256" key="1">
    <source>
        <dbReference type="SAM" id="MobiDB-lite"/>
    </source>
</evidence>
<proteinExistence type="predicted"/>
<comment type="caution">
    <text evidence="2">The sequence shown here is derived from an EMBL/GenBank/DDBJ whole genome shotgun (WGS) entry which is preliminary data.</text>
</comment>
<reference evidence="2 3" key="1">
    <citation type="journal article" date="2018" name="Front. Plant Sci.">
        <title>Red Clover (Trifolium pratense) and Zigzag Clover (T. medium) - A Picture of Genomic Similarities and Differences.</title>
        <authorList>
            <person name="Dluhosova J."/>
            <person name="Istvanek J."/>
            <person name="Nedelnik J."/>
            <person name="Repkova J."/>
        </authorList>
    </citation>
    <scope>NUCLEOTIDE SEQUENCE [LARGE SCALE GENOMIC DNA]</scope>
    <source>
        <strain evidence="3">cv. 10/8</strain>
        <tissue evidence="2">Leaf</tissue>
    </source>
</reference>
<organism evidence="2 3">
    <name type="scientific">Trifolium medium</name>
    <dbReference type="NCBI Taxonomy" id="97028"/>
    <lineage>
        <taxon>Eukaryota</taxon>
        <taxon>Viridiplantae</taxon>
        <taxon>Streptophyta</taxon>
        <taxon>Embryophyta</taxon>
        <taxon>Tracheophyta</taxon>
        <taxon>Spermatophyta</taxon>
        <taxon>Magnoliopsida</taxon>
        <taxon>eudicotyledons</taxon>
        <taxon>Gunneridae</taxon>
        <taxon>Pentapetalae</taxon>
        <taxon>rosids</taxon>
        <taxon>fabids</taxon>
        <taxon>Fabales</taxon>
        <taxon>Fabaceae</taxon>
        <taxon>Papilionoideae</taxon>
        <taxon>50 kb inversion clade</taxon>
        <taxon>NPAAA clade</taxon>
        <taxon>Hologalegina</taxon>
        <taxon>IRL clade</taxon>
        <taxon>Trifolieae</taxon>
        <taxon>Trifolium</taxon>
    </lineage>
</organism>